<dbReference type="AlphaFoldDB" id="A0A5A8CDN0"/>
<evidence type="ECO:0000256" key="3">
    <source>
        <dbReference type="ARBA" id="ARBA00022989"/>
    </source>
</evidence>
<dbReference type="InterPro" id="IPR007273">
    <property type="entry name" value="SCAMP"/>
</dbReference>
<comment type="caution">
    <text evidence="6">The sequence shown here is derived from an EMBL/GenBank/DDBJ whole genome shotgun (WGS) entry which is preliminary data.</text>
</comment>
<proteinExistence type="predicted"/>
<keyword evidence="7" id="KW-1185">Reference proteome</keyword>
<evidence type="ECO:0000313" key="7">
    <source>
        <dbReference type="Proteomes" id="UP000323011"/>
    </source>
</evidence>
<dbReference type="Pfam" id="PF04144">
    <property type="entry name" value="SCAMP"/>
    <property type="match status" value="1"/>
</dbReference>
<protein>
    <recommendedName>
        <fullName evidence="8">Transmembrane protein</fullName>
    </recommendedName>
</protein>
<keyword evidence="2 5" id="KW-0812">Transmembrane</keyword>
<keyword evidence="4 5" id="KW-0472">Membrane</keyword>
<organism evidence="6 7">
    <name type="scientific">Cafeteria roenbergensis</name>
    <name type="common">Marine flagellate</name>
    <dbReference type="NCBI Taxonomy" id="33653"/>
    <lineage>
        <taxon>Eukaryota</taxon>
        <taxon>Sar</taxon>
        <taxon>Stramenopiles</taxon>
        <taxon>Bigyra</taxon>
        <taxon>Opalozoa</taxon>
        <taxon>Bicosoecida</taxon>
        <taxon>Cafeteriaceae</taxon>
        <taxon>Cafeteria</taxon>
    </lineage>
</organism>
<dbReference type="EMBL" id="VLTN01000036">
    <property type="protein sequence ID" value="KAA0150170.1"/>
    <property type="molecule type" value="Genomic_DNA"/>
</dbReference>
<keyword evidence="3 5" id="KW-1133">Transmembrane helix</keyword>
<feature type="transmembrane region" description="Helical" evidence="5">
    <location>
        <begin position="82"/>
        <end position="106"/>
    </location>
</feature>
<sequence length="186" mass="19647">MTIRLAYAGYLLSVSAALANALALIVLLARRASDSGKDTGTAGDVLGLAAGPGYVLLVGLVGWWALKHLYNGAARDRSRGYCCFFLCGGGLLGFLLLAVVGLASTYMCGVMTMVEVGEDWVSEADIIVVAVSTALWLLAFIINALTCFRAHQAYRGKDEQGLREAAADGRRQAAQSLLSDAQPEFP</sequence>
<evidence type="ECO:0000313" key="6">
    <source>
        <dbReference type="EMBL" id="KAA0150170.1"/>
    </source>
</evidence>
<feature type="transmembrane region" description="Helical" evidence="5">
    <location>
        <begin position="7"/>
        <end position="29"/>
    </location>
</feature>
<evidence type="ECO:0000256" key="4">
    <source>
        <dbReference type="ARBA" id="ARBA00023136"/>
    </source>
</evidence>
<evidence type="ECO:0000256" key="2">
    <source>
        <dbReference type="ARBA" id="ARBA00022692"/>
    </source>
</evidence>
<dbReference type="GO" id="GO:0016020">
    <property type="term" value="C:membrane"/>
    <property type="evidence" value="ECO:0007669"/>
    <property type="project" value="UniProtKB-SubCell"/>
</dbReference>
<dbReference type="GO" id="GO:0015031">
    <property type="term" value="P:protein transport"/>
    <property type="evidence" value="ECO:0007669"/>
    <property type="project" value="InterPro"/>
</dbReference>
<reference evidence="6 7" key="1">
    <citation type="submission" date="2019-07" db="EMBL/GenBank/DDBJ databases">
        <title>Genomes of Cafeteria roenbergensis.</title>
        <authorList>
            <person name="Fischer M.G."/>
            <person name="Hackl T."/>
            <person name="Roman M."/>
        </authorList>
    </citation>
    <scope>NUCLEOTIDE SEQUENCE [LARGE SCALE GENOMIC DNA]</scope>
    <source>
        <strain evidence="6 7">BVI</strain>
    </source>
</reference>
<name>A0A5A8CDN0_CAFRO</name>
<comment type="subcellular location">
    <subcellularLocation>
        <location evidence="1">Membrane</location>
        <topology evidence="1">Multi-pass membrane protein</topology>
    </subcellularLocation>
</comment>
<gene>
    <name evidence="6" type="ORF">FNF29_05410</name>
</gene>
<accession>A0A5A8CDN0</accession>
<evidence type="ECO:0008006" key="8">
    <source>
        <dbReference type="Google" id="ProtNLM"/>
    </source>
</evidence>
<evidence type="ECO:0000256" key="1">
    <source>
        <dbReference type="ARBA" id="ARBA00004141"/>
    </source>
</evidence>
<dbReference type="Proteomes" id="UP000323011">
    <property type="component" value="Unassembled WGS sequence"/>
</dbReference>
<feature type="transmembrane region" description="Helical" evidence="5">
    <location>
        <begin position="49"/>
        <end position="70"/>
    </location>
</feature>
<evidence type="ECO:0000256" key="5">
    <source>
        <dbReference type="SAM" id="Phobius"/>
    </source>
</evidence>
<feature type="transmembrane region" description="Helical" evidence="5">
    <location>
        <begin position="126"/>
        <end position="148"/>
    </location>
</feature>